<name>A0A5M6I1G2_9HYPH</name>
<keyword evidence="4" id="KW-1185">Reference proteome</keyword>
<proteinExistence type="predicted"/>
<evidence type="ECO:0000256" key="1">
    <source>
        <dbReference type="SAM" id="MobiDB-lite"/>
    </source>
</evidence>
<organism evidence="3 4">
    <name type="scientific">Blastochloris sulfoviridis</name>
    <dbReference type="NCBI Taxonomy" id="50712"/>
    <lineage>
        <taxon>Bacteria</taxon>
        <taxon>Pseudomonadati</taxon>
        <taxon>Pseudomonadota</taxon>
        <taxon>Alphaproteobacteria</taxon>
        <taxon>Hyphomicrobiales</taxon>
        <taxon>Blastochloridaceae</taxon>
        <taxon>Blastochloris</taxon>
    </lineage>
</organism>
<feature type="region of interest" description="Disordered" evidence="1">
    <location>
        <begin position="9"/>
        <end position="43"/>
    </location>
</feature>
<dbReference type="InterPro" id="IPR018874">
    <property type="entry name" value="Phage_Mx8_p63_C"/>
</dbReference>
<dbReference type="Proteomes" id="UP000323886">
    <property type="component" value="Unassembled WGS sequence"/>
</dbReference>
<reference evidence="3 4" key="1">
    <citation type="submission" date="2019-09" db="EMBL/GenBank/DDBJ databases">
        <title>Draft Whole-Genome sequence of Blastochloris sulfoviridis DSM 729.</title>
        <authorList>
            <person name="Meyer T.E."/>
            <person name="Kyndt J.A."/>
        </authorList>
    </citation>
    <scope>NUCLEOTIDE SEQUENCE [LARGE SCALE GENOMIC DNA]</scope>
    <source>
        <strain evidence="3 4">DSM 729</strain>
    </source>
</reference>
<feature type="compositionally biased region" description="Basic and acidic residues" evidence="1">
    <location>
        <begin position="26"/>
        <end position="43"/>
    </location>
</feature>
<evidence type="ECO:0000259" key="2">
    <source>
        <dbReference type="Pfam" id="PF10546"/>
    </source>
</evidence>
<gene>
    <name evidence="3" type="ORF">F1193_07725</name>
</gene>
<protein>
    <recommendedName>
        <fullName evidence="2">Bacteriophage Mx8 p63 C-terminal domain-containing protein</fullName>
    </recommendedName>
</protein>
<feature type="domain" description="Bacteriophage Mx8 p63 C-terminal" evidence="2">
    <location>
        <begin position="220"/>
        <end position="316"/>
    </location>
</feature>
<comment type="caution">
    <text evidence="3">The sequence shown here is derived from an EMBL/GenBank/DDBJ whole genome shotgun (WGS) entry which is preliminary data.</text>
</comment>
<evidence type="ECO:0000313" key="4">
    <source>
        <dbReference type="Proteomes" id="UP000323886"/>
    </source>
</evidence>
<dbReference type="OrthoDB" id="4762429at2"/>
<dbReference type="Pfam" id="PF10546">
    <property type="entry name" value="P63C"/>
    <property type="match status" value="1"/>
</dbReference>
<dbReference type="AlphaFoldDB" id="A0A5M6I1G2"/>
<accession>A0A5M6I1G2</accession>
<evidence type="ECO:0000313" key="3">
    <source>
        <dbReference type="EMBL" id="KAA5602023.1"/>
    </source>
</evidence>
<sequence length="359" mass="40560">MLAALKQACDIQPSSKHGACGMSDTPQKKGGDARARKLSPEERREIAKRAAEARWQKIGDPESLPTATHQGLLHLGDVAVEAYRLRDGRRMISKAAMARALNLKSEGGNAFLRSMTRKGLRTAIDDDLWVKIENPQNFKRLPPDSGTSVIVDGYEGTVLIDVCIAITEAAKYGLLTQSQHFLAIQSEIIIRSAAKVGITALIDEAVGFTDRAKDEYRRLFQQFIREEFAQWEKEFPDKFPDMLYRLYGIRRFNPESTRHPRFFSRFTRKYIYAPLANSRGAILEILDEKNPVVYANGGRRFKLFQFLSDEIGLPALRAHLWQVIGIGSASTNIRQFERGFYRAFPEAVPIGHQFGLDLE</sequence>
<dbReference type="EMBL" id="VWPL01000010">
    <property type="protein sequence ID" value="KAA5602023.1"/>
    <property type="molecule type" value="Genomic_DNA"/>
</dbReference>